<evidence type="ECO:0000313" key="9">
    <source>
        <dbReference type="Proteomes" id="UP000257144"/>
    </source>
</evidence>
<dbReference type="PANTHER" id="PTHR43741:SF7">
    <property type="entry name" value="FMN-DEPENDENT NADH:QUINONE OXIDOREDUCTASE"/>
    <property type="match status" value="1"/>
</dbReference>
<evidence type="ECO:0000256" key="4">
    <source>
        <dbReference type="ARBA" id="ARBA00023027"/>
    </source>
</evidence>
<dbReference type="GO" id="GO:0016652">
    <property type="term" value="F:oxidoreductase activity, acting on NAD(P)H as acceptor"/>
    <property type="evidence" value="ECO:0007669"/>
    <property type="project" value="UniProtKB-UniRule"/>
</dbReference>
<dbReference type="PANTHER" id="PTHR43741">
    <property type="entry name" value="FMN-DEPENDENT NADH-AZOREDUCTASE 1"/>
    <property type="match status" value="1"/>
</dbReference>
<comment type="catalytic activity">
    <reaction evidence="6">
        <text>2 a quinone + NADH + H(+) = 2 a 1,4-benzosemiquinone + NAD(+)</text>
        <dbReference type="Rhea" id="RHEA:65952"/>
        <dbReference type="ChEBI" id="CHEBI:15378"/>
        <dbReference type="ChEBI" id="CHEBI:57540"/>
        <dbReference type="ChEBI" id="CHEBI:57945"/>
        <dbReference type="ChEBI" id="CHEBI:132124"/>
        <dbReference type="ChEBI" id="CHEBI:134225"/>
    </reaction>
</comment>
<comment type="function">
    <text evidence="6">Quinone reductase that provides resistance to thiol-specific stress caused by electrophilic quinones.</text>
</comment>
<comment type="caution">
    <text evidence="6">Lacks conserved residue(s) required for the propagation of feature annotation.</text>
</comment>
<dbReference type="SUPFAM" id="SSF52218">
    <property type="entry name" value="Flavoproteins"/>
    <property type="match status" value="1"/>
</dbReference>
<dbReference type="EC" id="1.6.5.-" evidence="6"/>
<keyword evidence="9" id="KW-1185">Reference proteome</keyword>
<gene>
    <name evidence="6" type="primary">azoR</name>
    <name evidence="8" type="ORF">DRW41_08105</name>
</gene>
<reference evidence="8 9" key="1">
    <citation type="submission" date="2018-07" db="EMBL/GenBank/DDBJ databases">
        <title>Bacillus sp. YLB-04 draft genome sequence.</title>
        <authorList>
            <person name="Yu L."/>
            <person name="Tang X."/>
        </authorList>
    </citation>
    <scope>NUCLEOTIDE SEQUENCE [LARGE SCALE GENOMIC DNA]</scope>
    <source>
        <strain evidence="8 9">YLB-04</strain>
    </source>
</reference>
<comment type="subunit">
    <text evidence="6">Homodimer.</text>
</comment>
<dbReference type="InterPro" id="IPR003680">
    <property type="entry name" value="Flavodoxin_fold"/>
</dbReference>
<comment type="cofactor">
    <cofactor evidence="6">
        <name>FMN</name>
        <dbReference type="ChEBI" id="CHEBI:58210"/>
    </cofactor>
    <text evidence="6">Binds 1 FMN per subunit.</text>
</comment>
<dbReference type="GO" id="GO:0016655">
    <property type="term" value="F:oxidoreductase activity, acting on NAD(P)H, quinone or similar compound as acceptor"/>
    <property type="evidence" value="ECO:0007669"/>
    <property type="project" value="InterPro"/>
</dbReference>
<keyword evidence="2 6" id="KW-0288">FMN</keyword>
<protein>
    <recommendedName>
        <fullName evidence="6">FMN dependent NADH:quinone oxidoreductase</fullName>
        <ecNumber evidence="6">1.6.5.-</ecNumber>
    </recommendedName>
    <alternativeName>
        <fullName evidence="6">Azo-dye reductase</fullName>
    </alternativeName>
    <alternativeName>
        <fullName evidence="6">FMN-dependent NADH-azo compound oxidoreductase</fullName>
    </alternativeName>
    <alternativeName>
        <fullName evidence="6">FMN-dependent NADH-azoreductase</fullName>
        <ecNumber evidence="6">1.7.1.17</ecNumber>
    </alternativeName>
</protein>
<feature type="binding site" evidence="6">
    <location>
        <begin position="148"/>
        <end position="151"/>
    </location>
    <ligand>
        <name>FMN</name>
        <dbReference type="ChEBI" id="CHEBI:58210"/>
    </ligand>
</feature>
<comment type="caution">
    <text evidence="8">The sequence shown here is derived from an EMBL/GenBank/DDBJ whole genome shotgun (WGS) entry which is preliminary data.</text>
</comment>
<dbReference type="GO" id="GO:0009055">
    <property type="term" value="F:electron transfer activity"/>
    <property type="evidence" value="ECO:0007669"/>
    <property type="project" value="UniProtKB-UniRule"/>
</dbReference>
<evidence type="ECO:0000256" key="3">
    <source>
        <dbReference type="ARBA" id="ARBA00023002"/>
    </source>
</evidence>
<proteinExistence type="inferred from homology"/>
<dbReference type="Proteomes" id="UP000257144">
    <property type="component" value="Unassembled WGS sequence"/>
</dbReference>
<dbReference type="AlphaFoldDB" id="A0A3D8GTK3"/>
<keyword evidence="1 6" id="KW-0285">Flavoprotein</keyword>
<evidence type="ECO:0000259" key="7">
    <source>
        <dbReference type="Pfam" id="PF02525"/>
    </source>
</evidence>
<dbReference type="RefSeq" id="WP_115451446.1">
    <property type="nucleotide sequence ID" value="NZ_QNQT01000002.1"/>
</dbReference>
<dbReference type="InterPro" id="IPR050104">
    <property type="entry name" value="FMN-dep_NADH:Q_OxRdtase_AzoR1"/>
</dbReference>
<evidence type="ECO:0000256" key="2">
    <source>
        <dbReference type="ARBA" id="ARBA00022643"/>
    </source>
</evidence>
<evidence type="ECO:0000256" key="1">
    <source>
        <dbReference type="ARBA" id="ARBA00022630"/>
    </source>
</evidence>
<dbReference type="InterPro" id="IPR029039">
    <property type="entry name" value="Flavoprotein-like_sf"/>
</dbReference>
<keyword evidence="4 6" id="KW-0520">NAD</keyword>
<comment type="catalytic activity">
    <reaction evidence="5">
        <text>N,N-dimethyl-1,4-phenylenediamine + anthranilate + 2 NAD(+) = 2-(4-dimethylaminophenyl)diazenylbenzoate + 2 NADH + 2 H(+)</text>
        <dbReference type="Rhea" id="RHEA:55872"/>
        <dbReference type="ChEBI" id="CHEBI:15378"/>
        <dbReference type="ChEBI" id="CHEBI:15783"/>
        <dbReference type="ChEBI" id="CHEBI:16567"/>
        <dbReference type="ChEBI" id="CHEBI:57540"/>
        <dbReference type="ChEBI" id="CHEBI:57945"/>
        <dbReference type="ChEBI" id="CHEBI:71579"/>
        <dbReference type="EC" id="1.7.1.17"/>
    </reaction>
    <physiologicalReaction direction="right-to-left" evidence="5">
        <dbReference type="Rhea" id="RHEA:55874"/>
    </physiologicalReaction>
</comment>
<dbReference type="Pfam" id="PF02525">
    <property type="entry name" value="Flavodoxin_2"/>
    <property type="match status" value="1"/>
</dbReference>
<dbReference type="GO" id="GO:0010181">
    <property type="term" value="F:FMN binding"/>
    <property type="evidence" value="ECO:0007669"/>
    <property type="project" value="UniProtKB-UniRule"/>
</dbReference>
<comment type="function">
    <text evidence="6">Also exhibits azoreductase activity. Catalyzes the reductive cleavage of the azo bond in aromatic azo compounds to the corresponding amines.</text>
</comment>
<sequence length="216" mass="24112">MAKLLYVTATPKTDSKLSKGMQLGEAFIDAFKQEQPDVEITHMHLYDMDIPVIDMDMLYARAKLSFMGKKIEELSEGERKQISDMHALADRFIDNDYYVFVSPIWNLGSPAILKSFMDNLFIAGKTFDPDPGNRHGLLTGRKAIHLQTRGGIYSEGPLKDFNFGDQYLTTALRFLGIEVLPTVYAEGVDHFPKEVPAIMAAAKESAAEAARTMARG</sequence>
<dbReference type="InterPro" id="IPR023048">
    <property type="entry name" value="NADH:quinone_OxRdtase_FMN_depd"/>
</dbReference>
<dbReference type="EC" id="1.7.1.17" evidence="6"/>
<accession>A0A3D8GTK3</accession>
<dbReference type="HAMAP" id="MF_01216">
    <property type="entry name" value="Azoreductase_type1"/>
    <property type="match status" value="1"/>
</dbReference>
<feature type="domain" description="Flavodoxin-like fold" evidence="7">
    <location>
        <begin position="3"/>
        <end position="208"/>
    </location>
</feature>
<dbReference type="Gene3D" id="3.40.50.360">
    <property type="match status" value="1"/>
</dbReference>
<organism evidence="8 9">
    <name type="scientific">Neobacillus piezotolerans</name>
    <dbReference type="NCBI Taxonomy" id="2259171"/>
    <lineage>
        <taxon>Bacteria</taxon>
        <taxon>Bacillati</taxon>
        <taxon>Bacillota</taxon>
        <taxon>Bacilli</taxon>
        <taxon>Bacillales</taxon>
        <taxon>Bacillaceae</taxon>
        <taxon>Neobacillus</taxon>
    </lineage>
</organism>
<dbReference type="EMBL" id="QNQT01000002">
    <property type="protein sequence ID" value="RDU37775.1"/>
    <property type="molecule type" value="Genomic_DNA"/>
</dbReference>
<dbReference type="OrthoDB" id="9805013at2"/>
<evidence type="ECO:0000256" key="5">
    <source>
        <dbReference type="ARBA" id="ARBA00048542"/>
    </source>
</evidence>
<keyword evidence="3 6" id="KW-0560">Oxidoreductase</keyword>
<evidence type="ECO:0000313" key="8">
    <source>
        <dbReference type="EMBL" id="RDU37775.1"/>
    </source>
</evidence>
<name>A0A3D8GTK3_9BACI</name>
<comment type="similarity">
    <text evidence="6">Belongs to the azoreductase type 1 family.</text>
</comment>
<evidence type="ECO:0000256" key="6">
    <source>
        <dbReference type="HAMAP-Rule" id="MF_01216"/>
    </source>
</evidence>